<dbReference type="VEuPathDB" id="PiroplasmaDB:BBBOND_0208560"/>
<dbReference type="Proteomes" id="UP000033188">
    <property type="component" value="Chromosome 2"/>
</dbReference>
<reference evidence="2" key="1">
    <citation type="submission" date="2014-06" db="EMBL/GenBank/DDBJ databases">
        <authorList>
            <person name="Aslett M."/>
            <person name="De Silva N."/>
        </authorList>
    </citation>
    <scope>NUCLEOTIDE SEQUENCE [LARGE SCALE GENOMIC DNA]</scope>
    <source>
        <strain evidence="2">Bond</strain>
    </source>
</reference>
<dbReference type="RefSeq" id="XP_012767888.1">
    <property type="nucleotide sequence ID" value="XM_012912434.1"/>
</dbReference>
<dbReference type="KEGG" id="bbig:BBBOND_0208560"/>
<name>A0A061D6R3_BABBI</name>
<organism evidence="1 2">
    <name type="scientific">Babesia bigemina</name>
    <dbReference type="NCBI Taxonomy" id="5866"/>
    <lineage>
        <taxon>Eukaryota</taxon>
        <taxon>Sar</taxon>
        <taxon>Alveolata</taxon>
        <taxon>Apicomplexa</taxon>
        <taxon>Aconoidasida</taxon>
        <taxon>Piroplasmida</taxon>
        <taxon>Babesiidae</taxon>
        <taxon>Babesia</taxon>
    </lineage>
</organism>
<gene>
    <name evidence="1" type="ORF">BBBOND_0208560</name>
</gene>
<accession>A0A061D6R3</accession>
<sequence length="65" mass="7159">MGIPCNLENTARSLLTSATALWGKTMELPIRPINGKITSIIDAVMIDQLVQIRAPMFTNFAIIKD</sequence>
<protein>
    <submittedName>
        <fullName evidence="1">Uncharacterized protein</fullName>
    </submittedName>
</protein>
<evidence type="ECO:0000313" key="1">
    <source>
        <dbReference type="EMBL" id="CDR95702.1"/>
    </source>
</evidence>
<dbReference type="EMBL" id="LK391708">
    <property type="protein sequence ID" value="CDR95702.1"/>
    <property type="molecule type" value="Genomic_DNA"/>
</dbReference>
<evidence type="ECO:0000313" key="2">
    <source>
        <dbReference type="Proteomes" id="UP000033188"/>
    </source>
</evidence>
<dbReference type="AlphaFoldDB" id="A0A061D6R3"/>
<dbReference type="GeneID" id="24564243"/>
<keyword evidence="2" id="KW-1185">Reference proteome</keyword>
<proteinExistence type="predicted"/>